<evidence type="ECO:0000313" key="1">
    <source>
        <dbReference type="EMBL" id="KKK48590.1"/>
    </source>
</evidence>
<name>A0A0F8WK37_9ZZZZ</name>
<sequence>MELDELLNTGIGDKEAPRLGPAKVTILGVTIKRKNKKDEVMETPLVTFLCKHPDSEEPIQINKVKIEEDGNLKVIGMWANVDEDKKILKGSSLAKVLSFIGCKTLKEVDGKTMEAIDESKDSKYLCLKAY</sequence>
<dbReference type="AlphaFoldDB" id="A0A0F8WK37"/>
<dbReference type="EMBL" id="LAZR01068991">
    <property type="protein sequence ID" value="KKK48590.1"/>
    <property type="molecule type" value="Genomic_DNA"/>
</dbReference>
<accession>A0A0F8WK37</accession>
<gene>
    <name evidence="1" type="ORF">LCGC14_3143610</name>
</gene>
<organism evidence="1">
    <name type="scientific">marine sediment metagenome</name>
    <dbReference type="NCBI Taxonomy" id="412755"/>
    <lineage>
        <taxon>unclassified sequences</taxon>
        <taxon>metagenomes</taxon>
        <taxon>ecological metagenomes</taxon>
    </lineage>
</organism>
<protein>
    <submittedName>
        <fullName evidence="1">Uncharacterized protein</fullName>
    </submittedName>
</protein>
<reference evidence="1" key="1">
    <citation type="journal article" date="2015" name="Nature">
        <title>Complex archaea that bridge the gap between prokaryotes and eukaryotes.</title>
        <authorList>
            <person name="Spang A."/>
            <person name="Saw J.H."/>
            <person name="Jorgensen S.L."/>
            <person name="Zaremba-Niedzwiedzka K."/>
            <person name="Martijn J."/>
            <person name="Lind A.E."/>
            <person name="van Eijk R."/>
            <person name="Schleper C."/>
            <person name="Guy L."/>
            <person name="Ettema T.J."/>
        </authorList>
    </citation>
    <scope>NUCLEOTIDE SEQUENCE</scope>
</reference>
<comment type="caution">
    <text evidence="1">The sequence shown here is derived from an EMBL/GenBank/DDBJ whole genome shotgun (WGS) entry which is preliminary data.</text>
</comment>
<proteinExistence type="predicted"/>